<evidence type="ECO:0000313" key="2">
    <source>
        <dbReference type="EMBL" id="GEU36193.1"/>
    </source>
</evidence>
<accession>A0A6L2JGP9</accession>
<comment type="caution">
    <text evidence="2">The sequence shown here is derived from an EMBL/GenBank/DDBJ whole genome shotgun (WGS) entry which is preliminary data.</text>
</comment>
<sequence length="191" mass="21492">MKSSNLNSQERQLQQMLEEKVPSFLHTDDLLERLNKAMALFRFAITSRYPPTTIQEGKVDIGKALDVSLVVTESNETESKKQDTSSRSGNDADADNADVRPIYDEEPMAETTYLLANNADLKAQNQEKIFAIAALKNDLRKLRGNSVDTKFATTSVLRKPILQSLRNQSVVRQLNAFKSERPQMSKPQFAS</sequence>
<gene>
    <name evidence="2" type="ORF">Tci_008171</name>
</gene>
<dbReference type="EMBL" id="BKCJ010000781">
    <property type="protein sequence ID" value="GEU36193.1"/>
    <property type="molecule type" value="Genomic_DNA"/>
</dbReference>
<evidence type="ECO:0000256" key="1">
    <source>
        <dbReference type="SAM" id="MobiDB-lite"/>
    </source>
</evidence>
<organism evidence="2">
    <name type="scientific">Tanacetum cinerariifolium</name>
    <name type="common">Dalmatian daisy</name>
    <name type="synonym">Chrysanthemum cinerariifolium</name>
    <dbReference type="NCBI Taxonomy" id="118510"/>
    <lineage>
        <taxon>Eukaryota</taxon>
        <taxon>Viridiplantae</taxon>
        <taxon>Streptophyta</taxon>
        <taxon>Embryophyta</taxon>
        <taxon>Tracheophyta</taxon>
        <taxon>Spermatophyta</taxon>
        <taxon>Magnoliopsida</taxon>
        <taxon>eudicotyledons</taxon>
        <taxon>Gunneridae</taxon>
        <taxon>Pentapetalae</taxon>
        <taxon>asterids</taxon>
        <taxon>campanulids</taxon>
        <taxon>Asterales</taxon>
        <taxon>Asteraceae</taxon>
        <taxon>Asteroideae</taxon>
        <taxon>Anthemideae</taxon>
        <taxon>Anthemidinae</taxon>
        <taxon>Tanacetum</taxon>
    </lineage>
</organism>
<name>A0A6L2JGP9_TANCI</name>
<dbReference type="AlphaFoldDB" id="A0A6L2JGP9"/>
<proteinExistence type="predicted"/>
<reference evidence="2" key="1">
    <citation type="journal article" date="2019" name="Sci. Rep.">
        <title>Draft genome of Tanacetum cinerariifolium, the natural source of mosquito coil.</title>
        <authorList>
            <person name="Yamashiro T."/>
            <person name="Shiraishi A."/>
            <person name="Satake H."/>
            <person name="Nakayama K."/>
        </authorList>
    </citation>
    <scope>NUCLEOTIDE SEQUENCE</scope>
</reference>
<protein>
    <submittedName>
        <fullName evidence="2">Uncharacterized protein</fullName>
    </submittedName>
</protein>
<feature type="region of interest" description="Disordered" evidence="1">
    <location>
        <begin position="72"/>
        <end position="102"/>
    </location>
</feature>